<dbReference type="Proteomes" id="UP000695022">
    <property type="component" value="Unplaced"/>
</dbReference>
<dbReference type="Pfam" id="PF07690">
    <property type="entry name" value="MFS_1"/>
    <property type="match status" value="1"/>
</dbReference>
<dbReference type="Gene3D" id="1.20.1250.20">
    <property type="entry name" value="MFS general substrate transporter like domains"/>
    <property type="match status" value="2"/>
</dbReference>
<reference evidence="3" key="1">
    <citation type="submission" date="2025-08" db="UniProtKB">
        <authorList>
            <consortium name="RefSeq"/>
        </authorList>
    </citation>
    <scope>IDENTIFICATION</scope>
</reference>
<keyword evidence="1" id="KW-1133">Transmembrane helix</keyword>
<dbReference type="PANTHER" id="PTHR11360:SF260">
    <property type="entry name" value="MFS DOMAIN-CONTAINING PROTEIN"/>
    <property type="match status" value="1"/>
</dbReference>
<keyword evidence="2" id="KW-1185">Reference proteome</keyword>
<gene>
    <name evidence="3" type="primary">LOC106806390</name>
</gene>
<feature type="transmembrane region" description="Helical" evidence="1">
    <location>
        <begin position="190"/>
        <end position="210"/>
    </location>
</feature>
<feature type="transmembrane region" description="Helical" evidence="1">
    <location>
        <begin position="222"/>
        <end position="244"/>
    </location>
</feature>
<dbReference type="PANTHER" id="PTHR11360">
    <property type="entry name" value="MONOCARBOXYLATE TRANSPORTER"/>
    <property type="match status" value="1"/>
</dbReference>
<keyword evidence="1" id="KW-0812">Transmembrane</keyword>
<evidence type="ECO:0000256" key="1">
    <source>
        <dbReference type="SAM" id="Phobius"/>
    </source>
</evidence>
<dbReference type="SUPFAM" id="SSF103473">
    <property type="entry name" value="MFS general substrate transporter"/>
    <property type="match status" value="1"/>
</dbReference>
<accession>A0ABM1DV30</accession>
<dbReference type="GeneID" id="106806390"/>
<proteinExistence type="predicted"/>
<protein>
    <submittedName>
        <fullName evidence="3">Monocarboxylate transporter 12-like</fullName>
    </submittedName>
</protein>
<dbReference type="RefSeq" id="XP_014663801.1">
    <property type="nucleotide sequence ID" value="XM_014808315.1"/>
</dbReference>
<name>A0ABM1DV30_PRICU</name>
<feature type="transmembrane region" description="Helical" evidence="1">
    <location>
        <begin position="49"/>
        <end position="72"/>
    </location>
</feature>
<dbReference type="InterPro" id="IPR050327">
    <property type="entry name" value="Proton-linked_MCT"/>
</dbReference>
<sequence>MGFILTPSIAIVGYYFDKYRPLASVLTSCAHSAGTMVAPMVTVAFIDSFTWHGALLITAGVCMHMVLGGMLFRPLPVAKTTNGTVRKKTAALSSGAIKKLALYCVTAVCFNAGSESILMFSIKYGLELGIPIETVAQLCIIRDVSSTLIRFTVAIISGSSCFNRRIAFASGISLGGAAALLFFFAPSRALYPVLLCVYGLGSGVTYSLGASVNVDLFGVGNLLTIEGIVNFAAGCASFIGPLIAGAMVDQFGNTRSAFLFGGIMLLTSALFFVGVLLLNRRQVNIRRASVASRKASRRSFTVANDDDDETMTMTIYDDDDDDDYGCLTRTHKVQRVGM</sequence>
<dbReference type="InterPro" id="IPR011701">
    <property type="entry name" value="MFS"/>
</dbReference>
<keyword evidence="1" id="KW-0472">Membrane</keyword>
<evidence type="ECO:0000313" key="2">
    <source>
        <dbReference type="Proteomes" id="UP000695022"/>
    </source>
</evidence>
<evidence type="ECO:0000313" key="3">
    <source>
        <dbReference type="RefSeq" id="XP_014663801.1"/>
    </source>
</evidence>
<feature type="transmembrane region" description="Helical" evidence="1">
    <location>
        <begin position="256"/>
        <end position="278"/>
    </location>
</feature>
<organism evidence="2 3">
    <name type="scientific">Priapulus caudatus</name>
    <name type="common">Priapulid worm</name>
    <dbReference type="NCBI Taxonomy" id="37621"/>
    <lineage>
        <taxon>Eukaryota</taxon>
        <taxon>Metazoa</taxon>
        <taxon>Ecdysozoa</taxon>
        <taxon>Scalidophora</taxon>
        <taxon>Priapulida</taxon>
        <taxon>Priapulimorpha</taxon>
        <taxon>Priapulimorphida</taxon>
        <taxon>Priapulidae</taxon>
        <taxon>Priapulus</taxon>
    </lineage>
</organism>
<dbReference type="InterPro" id="IPR036259">
    <property type="entry name" value="MFS_trans_sf"/>
</dbReference>
<feature type="transmembrane region" description="Helical" evidence="1">
    <location>
        <begin position="166"/>
        <end position="184"/>
    </location>
</feature>